<proteinExistence type="predicted"/>
<comment type="caution">
    <text evidence="1">The sequence shown here is derived from an EMBL/GenBank/DDBJ whole genome shotgun (WGS) entry which is preliminary data.</text>
</comment>
<gene>
    <name evidence="1" type="ORF">E3T55_06310</name>
</gene>
<dbReference type="AlphaFoldDB" id="A0A4R9A568"/>
<evidence type="ECO:0000313" key="2">
    <source>
        <dbReference type="Proteomes" id="UP000297447"/>
    </source>
</evidence>
<keyword evidence="2" id="KW-1185">Reference proteome</keyword>
<evidence type="ECO:0000313" key="1">
    <source>
        <dbReference type="EMBL" id="TFD52220.1"/>
    </source>
</evidence>
<dbReference type="EMBL" id="SOHE01000029">
    <property type="protein sequence ID" value="TFD52220.1"/>
    <property type="molecule type" value="Genomic_DNA"/>
</dbReference>
<organism evidence="1 2">
    <name type="scientific">Cryobacterium frigoriphilum</name>
    <dbReference type="NCBI Taxonomy" id="1259150"/>
    <lineage>
        <taxon>Bacteria</taxon>
        <taxon>Bacillati</taxon>
        <taxon>Actinomycetota</taxon>
        <taxon>Actinomycetes</taxon>
        <taxon>Micrococcales</taxon>
        <taxon>Microbacteriaceae</taxon>
        <taxon>Cryobacterium</taxon>
    </lineage>
</organism>
<dbReference type="Proteomes" id="UP000297447">
    <property type="component" value="Unassembled WGS sequence"/>
</dbReference>
<accession>A0A4R9A568</accession>
<sequence>MSVPPPPRPVASPSTTPTVAPVFTSNNSAVAAATSAFDAYLRQIDAIFSAVAADPELMRSVASTTFAEEIIVFANRAREYGIHSEGHETFDGVSVVGIDEIAEGGVGVLVVDLCLDRSTSIFVDATGAVLEGPVDDPTRKNYVVSFDWKDPTNPGSVIVGSQTPLPGGTACG</sequence>
<name>A0A4R9A568_9MICO</name>
<reference evidence="1 2" key="1">
    <citation type="submission" date="2019-03" db="EMBL/GenBank/DDBJ databases">
        <title>Genomics of glacier-inhabiting Cryobacterium strains.</title>
        <authorList>
            <person name="Liu Q."/>
            <person name="Xin Y.-H."/>
        </authorList>
    </citation>
    <scope>NUCLEOTIDE SEQUENCE [LARGE SCALE GENOMIC DNA]</scope>
    <source>
        <strain evidence="1 2">Hh14</strain>
    </source>
</reference>
<protein>
    <recommendedName>
        <fullName evidence="3">Nuclear transport factor 2 family protein</fullName>
    </recommendedName>
</protein>
<dbReference type="RefSeq" id="WP_134518731.1">
    <property type="nucleotide sequence ID" value="NZ_SOHE01000029.1"/>
</dbReference>
<evidence type="ECO:0008006" key="3">
    <source>
        <dbReference type="Google" id="ProtNLM"/>
    </source>
</evidence>